<keyword evidence="3" id="KW-1185">Reference proteome</keyword>
<comment type="caution">
    <text evidence="2">The sequence shown here is derived from an EMBL/GenBank/DDBJ whole genome shotgun (WGS) entry which is preliminary data.</text>
</comment>
<dbReference type="InterPro" id="IPR015655">
    <property type="entry name" value="PP2C"/>
</dbReference>
<gene>
    <name evidence="2" type="ORF">FYJ85_14540</name>
</gene>
<dbReference type="PANTHER" id="PTHR47992">
    <property type="entry name" value="PROTEIN PHOSPHATASE"/>
    <property type="match status" value="1"/>
</dbReference>
<proteinExistence type="predicted"/>
<dbReference type="InterPro" id="IPR001932">
    <property type="entry name" value="PPM-type_phosphatase-like_dom"/>
</dbReference>
<dbReference type="SMART" id="SM00331">
    <property type="entry name" value="PP2C_SIG"/>
    <property type="match status" value="1"/>
</dbReference>
<feature type="domain" description="PPM-type phosphatase" evidence="1">
    <location>
        <begin position="8"/>
        <end position="250"/>
    </location>
</feature>
<dbReference type="AlphaFoldDB" id="A0A844G7H4"/>
<dbReference type="Pfam" id="PF13672">
    <property type="entry name" value="PP2C_2"/>
    <property type="match status" value="1"/>
</dbReference>
<dbReference type="EMBL" id="VUNS01000017">
    <property type="protein sequence ID" value="MST98259.1"/>
    <property type="molecule type" value="Genomic_DNA"/>
</dbReference>
<dbReference type="InterPro" id="IPR036457">
    <property type="entry name" value="PPM-type-like_dom_sf"/>
</dbReference>
<sequence length="260" mass="28286">MRNRAGVIMAGESNLGLHRKRNEDNFCCYAPPGRKCALAVVADGVGGHANGAVASLICCRDLAEAFRRMAEPEENLPDAAAVFLRDKIRKINRKVFSRNYFEQVVRPMSSTIVAAVFMPEAVLLASAGDSRMYEFHPADGLVQLSTDHSFSAEFAREHGFLPPGSETMKNLIARAVGPRSELEPELHSLERRRESRYLLCSDGASGCIPKEELAAIMADSGSARQAVGRVMRSALLAGGRDNITVIAVFPEEEEQSHGIA</sequence>
<name>A0A844G7H4_9BACT</name>
<dbReference type="Proteomes" id="UP000435649">
    <property type="component" value="Unassembled WGS sequence"/>
</dbReference>
<dbReference type="PROSITE" id="PS51746">
    <property type="entry name" value="PPM_2"/>
    <property type="match status" value="1"/>
</dbReference>
<dbReference type="SUPFAM" id="SSF81606">
    <property type="entry name" value="PP2C-like"/>
    <property type="match status" value="1"/>
</dbReference>
<dbReference type="Gene3D" id="3.60.40.10">
    <property type="entry name" value="PPM-type phosphatase domain"/>
    <property type="match status" value="1"/>
</dbReference>
<dbReference type="GO" id="GO:0004722">
    <property type="term" value="F:protein serine/threonine phosphatase activity"/>
    <property type="evidence" value="ECO:0007669"/>
    <property type="project" value="InterPro"/>
</dbReference>
<evidence type="ECO:0000313" key="2">
    <source>
        <dbReference type="EMBL" id="MST98259.1"/>
    </source>
</evidence>
<dbReference type="RefSeq" id="WP_154419328.1">
    <property type="nucleotide sequence ID" value="NZ_VUNS01000017.1"/>
</dbReference>
<accession>A0A844G7H4</accession>
<reference evidence="2 3" key="1">
    <citation type="submission" date="2019-08" db="EMBL/GenBank/DDBJ databases">
        <title>In-depth cultivation of the pig gut microbiome towards novel bacterial diversity and tailored functional studies.</title>
        <authorList>
            <person name="Wylensek D."/>
            <person name="Hitch T.C.A."/>
            <person name="Clavel T."/>
        </authorList>
    </citation>
    <scope>NUCLEOTIDE SEQUENCE [LARGE SCALE GENOMIC DNA]</scope>
    <source>
        <strain evidence="2 3">BBE-744-WT-12</strain>
    </source>
</reference>
<dbReference type="SMART" id="SM00332">
    <property type="entry name" value="PP2Cc"/>
    <property type="match status" value="1"/>
</dbReference>
<evidence type="ECO:0000259" key="1">
    <source>
        <dbReference type="PROSITE" id="PS51746"/>
    </source>
</evidence>
<protein>
    <submittedName>
        <fullName evidence="2">Serine/threonine-protein phosphatase</fullName>
    </submittedName>
</protein>
<evidence type="ECO:0000313" key="3">
    <source>
        <dbReference type="Proteomes" id="UP000435649"/>
    </source>
</evidence>
<organism evidence="2 3">
    <name type="scientific">Victivallis lenta</name>
    <dbReference type="NCBI Taxonomy" id="2606640"/>
    <lineage>
        <taxon>Bacteria</taxon>
        <taxon>Pseudomonadati</taxon>
        <taxon>Lentisphaerota</taxon>
        <taxon>Lentisphaeria</taxon>
        <taxon>Victivallales</taxon>
        <taxon>Victivallaceae</taxon>
        <taxon>Victivallis</taxon>
    </lineage>
</organism>
<dbReference type="CDD" id="cd00143">
    <property type="entry name" value="PP2Cc"/>
    <property type="match status" value="1"/>
</dbReference>